<comment type="subunit">
    <text evidence="16">Component of an histone acetyltransferase complex. Interacts with H3K4me3 and to a lesser extent with H3K4me2.</text>
</comment>
<dbReference type="SMART" id="SM00249">
    <property type="entry name" value="PHD"/>
    <property type="match status" value="1"/>
</dbReference>
<dbReference type="SMART" id="SM01408">
    <property type="entry name" value="ING"/>
    <property type="match status" value="1"/>
</dbReference>
<evidence type="ECO:0000256" key="6">
    <source>
        <dbReference type="ARBA" id="ARBA00022833"/>
    </source>
</evidence>
<evidence type="ECO:0000313" key="20">
    <source>
        <dbReference type="Proteomes" id="UP000272025"/>
    </source>
</evidence>
<dbReference type="FunFam" id="3.30.40.10:FF:000695">
    <property type="entry name" value="Chromatin modification-related protein"/>
    <property type="match status" value="1"/>
</dbReference>
<evidence type="ECO:0000256" key="8">
    <source>
        <dbReference type="ARBA" id="ARBA00023204"/>
    </source>
</evidence>
<gene>
    <name evidence="19" type="ORF">SODALDRAFT_378002</name>
</gene>
<dbReference type="InterPro" id="IPR011011">
    <property type="entry name" value="Znf_FYVE_PHD"/>
</dbReference>
<dbReference type="GO" id="GO:0008270">
    <property type="term" value="F:zinc ion binding"/>
    <property type="evidence" value="ECO:0007669"/>
    <property type="project" value="UniProtKB-KW"/>
</dbReference>
<feature type="binding site" evidence="14">
    <location>
        <position position="559"/>
    </location>
    <ligand>
        <name>Zn(2+)</name>
        <dbReference type="ChEBI" id="CHEBI:29105"/>
        <label>1</label>
    </ligand>
</feature>
<accession>A0A3N2Q031</accession>
<comment type="function">
    <text evidence="12">Component of the NuA4 histone acetyltransferase complex which is involved in transcriptional activation of selected genes principally by acetylation of nucleosomal histone H4 and H2A. The NuA4 complex is also involved in DNA repair. Involved in cell cycle progression and meiosis.</text>
</comment>
<comment type="domain">
    <text evidence="16">The PHD-type zinc finger mediates the binding to H3K4me3.</text>
</comment>
<feature type="compositionally biased region" description="Acidic residues" evidence="17">
    <location>
        <begin position="480"/>
        <end position="493"/>
    </location>
</feature>
<keyword evidence="20" id="KW-1185">Reference proteome</keyword>
<feature type="binding site" evidence="14">
    <location>
        <position position="550"/>
    </location>
    <ligand>
        <name>Zn(2+)</name>
        <dbReference type="ChEBI" id="CHEBI:29105"/>
        <label>2</label>
    </ligand>
</feature>
<dbReference type="CDD" id="cd15505">
    <property type="entry name" value="PHD_ING"/>
    <property type="match status" value="1"/>
</dbReference>
<dbReference type="InterPro" id="IPR013083">
    <property type="entry name" value="Znf_RING/FYVE/PHD"/>
</dbReference>
<feature type="site" description="Histone H3K4me3 binding" evidence="13">
    <location>
        <position position="542"/>
    </location>
</feature>
<feature type="binding site" evidence="14">
    <location>
        <position position="556"/>
    </location>
    <ligand>
        <name>Zn(2+)</name>
        <dbReference type="ChEBI" id="CHEBI:29105"/>
        <label>1</label>
    </ligand>
</feature>
<evidence type="ECO:0000256" key="5">
    <source>
        <dbReference type="ARBA" id="ARBA00022771"/>
    </source>
</evidence>
<dbReference type="Gene3D" id="6.10.140.1740">
    <property type="match status" value="1"/>
</dbReference>
<evidence type="ECO:0000256" key="10">
    <source>
        <dbReference type="ARBA" id="ARBA00023254"/>
    </source>
</evidence>
<comment type="similarity">
    <text evidence="2 16">Belongs to the ING family.</text>
</comment>
<feature type="compositionally biased region" description="Polar residues" evidence="17">
    <location>
        <begin position="470"/>
        <end position="479"/>
    </location>
</feature>
<feature type="compositionally biased region" description="Low complexity" evidence="17">
    <location>
        <begin position="414"/>
        <end position="435"/>
    </location>
</feature>
<dbReference type="STRING" id="1314773.A0A3N2Q031"/>
<keyword evidence="4" id="KW-0227">DNA damage</keyword>
<dbReference type="Pfam" id="PF12998">
    <property type="entry name" value="ING"/>
    <property type="match status" value="1"/>
</dbReference>
<feature type="site" description="Histone H3K4me3 binding" evidence="13">
    <location>
        <position position="531"/>
    </location>
</feature>
<feature type="binding site" evidence="14">
    <location>
        <position position="545"/>
    </location>
    <ligand>
        <name>Zn(2+)</name>
        <dbReference type="ChEBI" id="CHEBI:29105"/>
        <label>2</label>
    </ligand>
</feature>
<keyword evidence="5 15" id="KW-0863">Zinc-finger</keyword>
<feature type="compositionally biased region" description="Low complexity" evidence="17">
    <location>
        <begin position="339"/>
        <end position="356"/>
    </location>
</feature>
<keyword evidence="8" id="KW-0234">DNA repair</keyword>
<feature type="binding site" evidence="14">
    <location>
        <position position="572"/>
    </location>
    <ligand>
        <name>Zn(2+)</name>
        <dbReference type="ChEBI" id="CHEBI:29105"/>
        <label>2</label>
    </ligand>
</feature>
<feature type="binding site" evidence="14">
    <location>
        <position position="532"/>
    </location>
    <ligand>
        <name>Zn(2+)</name>
        <dbReference type="ChEBI" id="CHEBI:29105"/>
        <label>1</label>
    </ligand>
</feature>
<dbReference type="GO" id="GO:0035267">
    <property type="term" value="C:NuA4 histone acetyltransferase complex"/>
    <property type="evidence" value="ECO:0007669"/>
    <property type="project" value="TreeGrafter"/>
</dbReference>
<keyword evidence="7 16" id="KW-0156">Chromatin regulator</keyword>
<dbReference type="GO" id="GO:0051321">
    <property type="term" value="P:meiotic cell cycle"/>
    <property type="evidence" value="ECO:0007669"/>
    <property type="project" value="UniProtKB-KW"/>
</dbReference>
<organism evidence="19 20">
    <name type="scientific">Sodiomyces alkalinus (strain CBS 110278 / VKM F-3762 / F11)</name>
    <name type="common">Alkaliphilic filamentous fungus</name>
    <dbReference type="NCBI Taxonomy" id="1314773"/>
    <lineage>
        <taxon>Eukaryota</taxon>
        <taxon>Fungi</taxon>
        <taxon>Dikarya</taxon>
        <taxon>Ascomycota</taxon>
        <taxon>Pezizomycotina</taxon>
        <taxon>Sordariomycetes</taxon>
        <taxon>Hypocreomycetidae</taxon>
        <taxon>Glomerellales</taxon>
        <taxon>Plectosphaerellaceae</taxon>
        <taxon>Sodiomyces</taxon>
    </lineage>
</organism>
<feature type="compositionally biased region" description="Acidic residues" evidence="17">
    <location>
        <begin position="516"/>
        <end position="526"/>
    </location>
</feature>
<evidence type="ECO:0000256" key="9">
    <source>
        <dbReference type="ARBA" id="ARBA00023242"/>
    </source>
</evidence>
<dbReference type="GeneID" id="39583426"/>
<evidence type="ECO:0000256" key="12">
    <source>
        <dbReference type="ARBA" id="ARBA00037044"/>
    </source>
</evidence>
<dbReference type="Proteomes" id="UP000272025">
    <property type="component" value="Unassembled WGS sequence"/>
</dbReference>
<dbReference type="GO" id="GO:0005634">
    <property type="term" value="C:nucleus"/>
    <property type="evidence" value="ECO:0007669"/>
    <property type="project" value="UniProtKB-SubCell"/>
</dbReference>
<sequence>MGGRKTGTQQVDEATRSIPTRRCLRTSLSYLLWGHGIHLSQGKAVIPPAKVRRVQGKPHNQGEAIPESKATQQRAERRIYILACRSSHPLATNSPRSLSLSGWLSSPHASLFVFACPAIASAFRVGFCGACFWLINTMPRDDLSIDFVRRMPQVEALDPAIILDDWMNRVQNFPEEIRFIQEEIADKDRQYQECIKVIEDRDGKIQKWIKANGSHETNPREEGMRAVIREHYARADRLAGEKITLTQRLQATMDKHLRNLDQHIKLLYDRAEPGFNDPDKCPSLLRPSAANHSGPSVRSVNPASHLSGTTINATATPGPAVHSVGPATARATNPQVRNAQSQQQYPASAPTSPAASMILNRQTRESSAGPGSGVPKRGPRSNSGLGSVPAASSGLARHSSLGPGTPKGAGANGVNGAVRAGSAGPRSSSQKASGASGAGRKGTPTGAGRKRAGAAGSKSSLSRVKKSGSRKSPASTADSELSEAESGSVDEGEESRLDRASGTPARDAKDAGADETMADVDDDEAGDDKKYCMCQNVSFGDMVACDNDDCPYEWFHWSCVGLKSEPNGTWYCPVCTEKMQKKK</sequence>
<keyword evidence="9 16" id="KW-0539">Nucleus</keyword>
<dbReference type="Gene3D" id="3.30.40.10">
    <property type="entry name" value="Zinc/RING finger domain, C3HC4 (zinc finger)"/>
    <property type="match status" value="1"/>
</dbReference>
<evidence type="ECO:0000256" key="17">
    <source>
        <dbReference type="SAM" id="MobiDB-lite"/>
    </source>
</evidence>
<feature type="binding site" evidence="14">
    <location>
        <position position="534"/>
    </location>
    <ligand>
        <name>Zn(2+)</name>
        <dbReference type="ChEBI" id="CHEBI:29105"/>
        <label>1</label>
    </ligand>
</feature>
<dbReference type="PROSITE" id="PS01359">
    <property type="entry name" value="ZF_PHD_1"/>
    <property type="match status" value="1"/>
</dbReference>
<feature type="binding site" evidence="14">
    <location>
        <position position="575"/>
    </location>
    <ligand>
        <name>Zn(2+)</name>
        <dbReference type="ChEBI" id="CHEBI:29105"/>
        <label>2</label>
    </ligand>
</feature>
<keyword evidence="6 14" id="KW-0862">Zinc</keyword>
<evidence type="ECO:0000259" key="18">
    <source>
        <dbReference type="PROSITE" id="PS50016"/>
    </source>
</evidence>
<feature type="site" description="Histone H3K4me3 binding" evidence="13">
    <location>
        <position position="554"/>
    </location>
</feature>
<dbReference type="EMBL" id="ML119053">
    <property type="protein sequence ID" value="ROT40130.1"/>
    <property type="molecule type" value="Genomic_DNA"/>
</dbReference>
<feature type="region of interest" description="Disordered" evidence="17">
    <location>
        <begin position="278"/>
        <end position="528"/>
    </location>
</feature>
<dbReference type="RefSeq" id="XP_028467936.1">
    <property type="nucleotide sequence ID" value="XM_028614949.1"/>
</dbReference>
<protein>
    <recommendedName>
        <fullName evidence="16">Chromatin modification-related protein</fullName>
    </recommendedName>
</protein>
<evidence type="ECO:0000256" key="14">
    <source>
        <dbReference type="PIRSR" id="PIRSR628651-51"/>
    </source>
</evidence>
<proteinExistence type="inferred from homology"/>
<evidence type="ECO:0000256" key="15">
    <source>
        <dbReference type="PROSITE-ProRule" id="PRU00146"/>
    </source>
</evidence>
<reference evidence="19 20" key="1">
    <citation type="journal article" date="2018" name="Mol. Ecol.">
        <title>The obligate alkalophilic soda-lake fungus Sodiomyces alkalinus has shifted to a protein diet.</title>
        <authorList>
            <person name="Grum-Grzhimaylo A.A."/>
            <person name="Falkoski D.L."/>
            <person name="van den Heuvel J."/>
            <person name="Valero-Jimenez C.A."/>
            <person name="Min B."/>
            <person name="Choi I.G."/>
            <person name="Lipzen A."/>
            <person name="Daum C.G."/>
            <person name="Aanen D.K."/>
            <person name="Tsang A."/>
            <person name="Henrissat B."/>
            <person name="Bilanenko E.N."/>
            <person name="de Vries R.P."/>
            <person name="van Kan J.A.L."/>
            <person name="Grigoriev I.V."/>
            <person name="Debets A.J.M."/>
        </authorList>
    </citation>
    <scope>NUCLEOTIDE SEQUENCE [LARGE SCALE GENOMIC DNA]</scope>
    <source>
        <strain evidence="19 20">F11</strain>
    </source>
</reference>
<dbReference type="GO" id="GO:0006281">
    <property type="term" value="P:DNA repair"/>
    <property type="evidence" value="ECO:0007669"/>
    <property type="project" value="UniProtKB-KW"/>
</dbReference>
<dbReference type="PROSITE" id="PS50016">
    <property type="entry name" value="ZF_PHD_2"/>
    <property type="match status" value="1"/>
</dbReference>
<evidence type="ECO:0000256" key="2">
    <source>
        <dbReference type="ARBA" id="ARBA00010210"/>
    </source>
</evidence>
<keyword evidence="11" id="KW-0131">Cell cycle</keyword>
<dbReference type="AlphaFoldDB" id="A0A3N2Q031"/>
<dbReference type="InterPro" id="IPR019786">
    <property type="entry name" value="Zinc_finger_PHD-type_CS"/>
</dbReference>
<keyword evidence="10" id="KW-0469">Meiosis</keyword>
<evidence type="ECO:0000256" key="16">
    <source>
        <dbReference type="RuleBase" id="RU361213"/>
    </source>
</evidence>
<feature type="domain" description="PHD-type" evidence="18">
    <location>
        <begin position="529"/>
        <end position="578"/>
    </location>
</feature>
<dbReference type="SUPFAM" id="SSF57903">
    <property type="entry name" value="FYVE/PHD zinc finger"/>
    <property type="match status" value="1"/>
</dbReference>
<evidence type="ECO:0000256" key="1">
    <source>
        <dbReference type="ARBA" id="ARBA00004123"/>
    </source>
</evidence>
<feature type="compositionally biased region" description="Low complexity" evidence="17">
    <location>
        <begin position="453"/>
        <end position="462"/>
    </location>
</feature>
<evidence type="ECO:0000256" key="4">
    <source>
        <dbReference type="ARBA" id="ARBA00022763"/>
    </source>
</evidence>
<dbReference type="InterPro" id="IPR024610">
    <property type="entry name" value="ING_N_histone-binding"/>
</dbReference>
<dbReference type="GO" id="GO:0006355">
    <property type="term" value="P:regulation of DNA-templated transcription"/>
    <property type="evidence" value="ECO:0007669"/>
    <property type="project" value="TreeGrafter"/>
</dbReference>
<evidence type="ECO:0000256" key="11">
    <source>
        <dbReference type="ARBA" id="ARBA00023306"/>
    </source>
</evidence>
<evidence type="ECO:0000313" key="19">
    <source>
        <dbReference type="EMBL" id="ROT40130.1"/>
    </source>
</evidence>
<comment type="subcellular location">
    <subcellularLocation>
        <location evidence="1 16">Nucleus</location>
    </subcellularLocation>
</comment>
<feature type="site" description="Histone H3K4me3 binding" evidence="13">
    <location>
        <position position="546"/>
    </location>
</feature>
<dbReference type="PANTHER" id="PTHR10333">
    <property type="entry name" value="INHIBITOR OF GROWTH PROTEIN"/>
    <property type="match status" value="1"/>
</dbReference>
<dbReference type="InterPro" id="IPR019787">
    <property type="entry name" value="Znf_PHD-finger"/>
</dbReference>
<dbReference type="PANTHER" id="PTHR10333:SF100">
    <property type="entry name" value="CHROMATIN MODIFICATION-RELATED PROTEIN YNG2"/>
    <property type="match status" value="1"/>
</dbReference>
<comment type="function">
    <text evidence="16">Component of an histone acetyltransferase complex.</text>
</comment>
<evidence type="ECO:0000256" key="7">
    <source>
        <dbReference type="ARBA" id="ARBA00022853"/>
    </source>
</evidence>
<evidence type="ECO:0000256" key="13">
    <source>
        <dbReference type="PIRSR" id="PIRSR628651-50"/>
    </source>
</evidence>
<dbReference type="GO" id="GO:0006325">
    <property type="term" value="P:chromatin organization"/>
    <property type="evidence" value="ECO:0007669"/>
    <property type="project" value="UniProtKB-KW"/>
</dbReference>
<feature type="compositionally biased region" description="Polar residues" evidence="17">
    <location>
        <begin position="290"/>
        <end position="315"/>
    </location>
</feature>
<dbReference type="InterPro" id="IPR001965">
    <property type="entry name" value="Znf_PHD"/>
</dbReference>
<keyword evidence="3 14" id="KW-0479">Metal-binding</keyword>
<dbReference type="OrthoDB" id="2505961at2759"/>
<evidence type="ECO:0000256" key="3">
    <source>
        <dbReference type="ARBA" id="ARBA00022723"/>
    </source>
</evidence>
<dbReference type="CDD" id="cd16858">
    <property type="entry name" value="ING_ING3_Yng2p"/>
    <property type="match status" value="1"/>
</dbReference>
<name>A0A3N2Q031_SODAK</name>
<dbReference type="InterPro" id="IPR028651">
    <property type="entry name" value="ING_fam"/>
</dbReference>